<dbReference type="InterPro" id="IPR009003">
    <property type="entry name" value="Peptidase_S1_PA"/>
</dbReference>
<dbReference type="GO" id="GO:0004252">
    <property type="term" value="F:serine-type endopeptidase activity"/>
    <property type="evidence" value="ECO:0007669"/>
    <property type="project" value="InterPro"/>
</dbReference>
<dbReference type="Pfam" id="PF00089">
    <property type="entry name" value="Trypsin"/>
    <property type="match status" value="1"/>
</dbReference>
<dbReference type="PRINTS" id="PR00722">
    <property type="entry name" value="CHYMOTRYPSIN"/>
</dbReference>
<evidence type="ECO:0000256" key="4">
    <source>
        <dbReference type="ARBA" id="ARBA00022825"/>
    </source>
</evidence>
<dbReference type="Proteomes" id="UP001151699">
    <property type="component" value="Chromosome B"/>
</dbReference>
<dbReference type="PROSITE" id="PS00134">
    <property type="entry name" value="TRYPSIN_HIS"/>
    <property type="match status" value="1"/>
</dbReference>
<feature type="domain" description="Peptidase S1" evidence="9">
    <location>
        <begin position="43"/>
        <end position="276"/>
    </location>
</feature>
<proteinExistence type="inferred from homology"/>
<dbReference type="InterPro" id="IPR001314">
    <property type="entry name" value="Peptidase_S1A"/>
</dbReference>
<comment type="caution">
    <text evidence="10">The sequence shown here is derived from an EMBL/GenBank/DDBJ whole genome shotgun (WGS) entry which is preliminary data.</text>
</comment>
<keyword evidence="4 7" id="KW-0720">Serine protease</keyword>
<dbReference type="GO" id="GO:0006508">
    <property type="term" value="P:proteolysis"/>
    <property type="evidence" value="ECO:0007669"/>
    <property type="project" value="UniProtKB-KW"/>
</dbReference>
<dbReference type="InterPro" id="IPR050430">
    <property type="entry name" value="Peptidase_S1"/>
</dbReference>
<dbReference type="SMART" id="SM00020">
    <property type="entry name" value="Tryp_SPc"/>
    <property type="match status" value="1"/>
</dbReference>
<dbReference type="InterPro" id="IPR001254">
    <property type="entry name" value="Trypsin_dom"/>
</dbReference>
<dbReference type="EMBL" id="WJQU01000002">
    <property type="protein sequence ID" value="KAJ6642568.1"/>
    <property type="molecule type" value="Genomic_DNA"/>
</dbReference>
<evidence type="ECO:0000313" key="10">
    <source>
        <dbReference type="EMBL" id="KAJ6642568.1"/>
    </source>
</evidence>
<feature type="chain" id="PRO_5040127791" evidence="8">
    <location>
        <begin position="20"/>
        <end position="281"/>
    </location>
</feature>
<evidence type="ECO:0000256" key="6">
    <source>
        <dbReference type="ARBA" id="ARBA00024195"/>
    </source>
</evidence>
<accession>A0A9Q0S3F7</accession>
<evidence type="ECO:0000256" key="5">
    <source>
        <dbReference type="ARBA" id="ARBA00023157"/>
    </source>
</evidence>
<keyword evidence="8" id="KW-0732">Signal</keyword>
<dbReference type="SUPFAM" id="SSF50494">
    <property type="entry name" value="Trypsin-like serine proteases"/>
    <property type="match status" value="1"/>
</dbReference>
<evidence type="ECO:0000313" key="11">
    <source>
        <dbReference type="Proteomes" id="UP001151699"/>
    </source>
</evidence>
<keyword evidence="5" id="KW-1015">Disulfide bond</keyword>
<dbReference type="Gene3D" id="2.40.10.10">
    <property type="entry name" value="Trypsin-like serine proteases"/>
    <property type="match status" value="1"/>
</dbReference>
<keyword evidence="11" id="KW-1185">Reference proteome</keyword>
<sequence length="281" mass="29152">MNFIFVLSALGALAASGLAVKLKEIEISTFQDSVRASTVLGRIVNGQPATENQIPHQCAILSPVGNGFSVCGGSIISAGWVLTAAHCTVGYSQHNLRFGSIALTSGGQVQTAFGAISHPQYNSVNMNYDISVIEIPSPLTFTVAIQSIRLPTNSQINSTFVDASAVVSGWGSTFHGGDVSQTLNWANMRVISNSVCMNTFGGAVVVEHVVCATGASGPTQGHCGGDSGGPLSIVEAGIPTLIGVVSFGASSGCHLPYPSGYMRTANFIHWINEKTSIPVRP</sequence>
<dbReference type="InterPro" id="IPR018114">
    <property type="entry name" value="TRYPSIN_HIS"/>
</dbReference>
<evidence type="ECO:0000256" key="8">
    <source>
        <dbReference type="SAM" id="SignalP"/>
    </source>
</evidence>
<evidence type="ECO:0000256" key="1">
    <source>
        <dbReference type="ARBA" id="ARBA00022670"/>
    </source>
</evidence>
<keyword evidence="1 7" id="KW-0645">Protease</keyword>
<feature type="signal peptide" evidence="8">
    <location>
        <begin position="1"/>
        <end position="19"/>
    </location>
</feature>
<dbReference type="CDD" id="cd00190">
    <property type="entry name" value="Tryp_SPc"/>
    <property type="match status" value="1"/>
</dbReference>
<dbReference type="PANTHER" id="PTHR24276">
    <property type="entry name" value="POLYSERASE-RELATED"/>
    <property type="match status" value="1"/>
</dbReference>
<dbReference type="GO" id="GO:0007586">
    <property type="term" value="P:digestion"/>
    <property type="evidence" value="ECO:0007669"/>
    <property type="project" value="UniProtKB-KW"/>
</dbReference>
<evidence type="ECO:0000256" key="3">
    <source>
        <dbReference type="ARBA" id="ARBA00022801"/>
    </source>
</evidence>
<keyword evidence="3 7" id="KW-0378">Hydrolase</keyword>
<evidence type="ECO:0000256" key="2">
    <source>
        <dbReference type="ARBA" id="ARBA00022757"/>
    </source>
</evidence>
<dbReference type="PANTHER" id="PTHR24276:SF91">
    <property type="entry name" value="AT26814P-RELATED"/>
    <property type="match status" value="1"/>
</dbReference>
<dbReference type="PROSITE" id="PS00135">
    <property type="entry name" value="TRYPSIN_SER"/>
    <property type="match status" value="1"/>
</dbReference>
<gene>
    <name evidence="10" type="primary">Jon99Ci</name>
    <name evidence="10" type="ORF">Bhyg_07520</name>
</gene>
<dbReference type="PROSITE" id="PS50240">
    <property type="entry name" value="TRYPSIN_DOM"/>
    <property type="match status" value="1"/>
</dbReference>
<dbReference type="InterPro" id="IPR033116">
    <property type="entry name" value="TRYPSIN_SER"/>
</dbReference>
<organism evidence="10 11">
    <name type="scientific">Pseudolycoriella hygida</name>
    <dbReference type="NCBI Taxonomy" id="35572"/>
    <lineage>
        <taxon>Eukaryota</taxon>
        <taxon>Metazoa</taxon>
        <taxon>Ecdysozoa</taxon>
        <taxon>Arthropoda</taxon>
        <taxon>Hexapoda</taxon>
        <taxon>Insecta</taxon>
        <taxon>Pterygota</taxon>
        <taxon>Neoptera</taxon>
        <taxon>Endopterygota</taxon>
        <taxon>Diptera</taxon>
        <taxon>Nematocera</taxon>
        <taxon>Sciaroidea</taxon>
        <taxon>Sciaridae</taxon>
        <taxon>Pseudolycoriella</taxon>
    </lineage>
</organism>
<keyword evidence="2" id="KW-0222">Digestion</keyword>
<protein>
    <submittedName>
        <fullName evidence="10">Serine protease 3</fullName>
    </submittedName>
</protein>
<dbReference type="FunFam" id="2.40.10.10:FF:000068">
    <property type="entry name" value="transmembrane protease serine 2"/>
    <property type="match status" value="1"/>
</dbReference>
<evidence type="ECO:0000256" key="7">
    <source>
        <dbReference type="RuleBase" id="RU363034"/>
    </source>
</evidence>
<name>A0A9Q0S3F7_9DIPT</name>
<comment type="similarity">
    <text evidence="6">Belongs to the peptidase S1 family. CLIP subfamily.</text>
</comment>
<dbReference type="OrthoDB" id="5597713at2759"/>
<reference evidence="10" key="1">
    <citation type="submission" date="2022-07" db="EMBL/GenBank/DDBJ databases">
        <authorList>
            <person name="Trinca V."/>
            <person name="Uliana J.V.C."/>
            <person name="Torres T.T."/>
            <person name="Ward R.J."/>
            <person name="Monesi N."/>
        </authorList>
    </citation>
    <scope>NUCLEOTIDE SEQUENCE</scope>
    <source>
        <strain evidence="10">HSMRA1968</strain>
        <tissue evidence="10">Whole embryos</tissue>
    </source>
</reference>
<dbReference type="AlphaFoldDB" id="A0A9Q0S3F7"/>
<evidence type="ECO:0000259" key="9">
    <source>
        <dbReference type="PROSITE" id="PS50240"/>
    </source>
</evidence>
<dbReference type="InterPro" id="IPR043504">
    <property type="entry name" value="Peptidase_S1_PA_chymotrypsin"/>
</dbReference>